<dbReference type="InterPro" id="IPR001304">
    <property type="entry name" value="C-type_lectin-like"/>
</dbReference>
<dbReference type="SUPFAM" id="SSF56436">
    <property type="entry name" value="C-type lectin-like"/>
    <property type="match status" value="1"/>
</dbReference>
<keyword evidence="2" id="KW-0430">Lectin</keyword>
<dbReference type="PANTHER" id="PTHR47510:SF3">
    <property type="entry name" value="ENDO_EXONUCLEASE_PHOSPHATASE DOMAIN-CONTAINING PROTEIN"/>
    <property type="match status" value="1"/>
</dbReference>
<dbReference type="SUPFAM" id="SSF54695">
    <property type="entry name" value="POZ domain"/>
    <property type="match status" value="1"/>
</dbReference>
<dbReference type="InterPro" id="IPR033989">
    <property type="entry name" value="CD209-like_CTLD"/>
</dbReference>
<dbReference type="EMBL" id="JAROKS010000005">
    <property type="protein sequence ID" value="KAK1803238.1"/>
    <property type="molecule type" value="Genomic_DNA"/>
</dbReference>
<dbReference type="CDD" id="cd03590">
    <property type="entry name" value="CLECT_DC-SIGN_like"/>
    <property type="match status" value="1"/>
</dbReference>
<dbReference type="PANTHER" id="PTHR47510">
    <property type="entry name" value="REVERSE TRANSCRIPTASE DOMAIN-CONTAINING PROTEIN"/>
    <property type="match status" value="1"/>
</dbReference>
<evidence type="ECO:0000313" key="6">
    <source>
        <dbReference type="Proteomes" id="UP001239994"/>
    </source>
</evidence>
<evidence type="ECO:0000256" key="1">
    <source>
        <dbReference type="ARBA" id="ARBA00022604"/>
    </source>
</evidence>
<evidence type="ECO:0000313" key="5">
    <source>
        <dbReference type="EMBL" id="KAK1803238.1"/>
    </source>
</evidence>
<accession>A0AAD9E3P2</accession>
<evidence type="ECO:0008006" key="7">
    <source>
        <dbReference type="Google" id="ProtNLM"/>
    </source>
</evidence>
<dbReference type="GO" id="GO:0016706">
    <property type="term" value="F:2-oxoglutarate-dependent dioxygenase activity"/>
    <property type="evidence" value="ECO:0007669"/>
    <property type="project" value="InterPro"/>
</dbReference>
<proteinExistence type="predicted"/>
<dbReference type="Pfam" id="PF02214">
    <property type="entry name" value="BTB_2"/>
    <property type="match status" value="1"/>
</dbReference>
<dbReference type="Pfam" id="PF09004">
    <property type="entry name" value="ALKBH8_N"/>
    <property type="match status" value="1"/>
</dbReference>
<dbReference type="PROSITE" id="PS50041">
    <property type="entry name" value="C_TYPE_LECTIN_2"/>
    <property type="match status" value="1"/>
</dbReference>
<dbReference type="InterPro" id="IPR036691">
    <property type="entry name" value="Endo/exonu/phosph_ase_sf"/>
</dbReference>
<name>A0AAD9E3P2_9TELE</name>
<dbReference type="GO" id="GO:0008168">
    <property type="term" value="F:methyltransferase activity"/>
    <property type="evidence" value="ECO:0007669"/>
    <property type="project" value="InterPro"/>
</dbReference>
<dbReference type="InterPro" id="IPR043502">
    <property type="entry name" value="DNA/RNA_pol_sf"/>
</dbReference>
<dbReference type="InterPro" id="IPR011333">
    <property type="entry name" value="SKP1/BTB/POZ_sf"/>
</dbReference>
<dbReference type="SUPFAM" id="SSF56672">
    <property type="entry name" value="DNA/RNA polymerases"/>
    <property type="match status" value="1"/>
</dbReference>
<dbReference type="InterPro" id="IPR003131">
    <property type="entry name" value="T1-type_BTB"/>
</dbReference>
<dbReference type="SMART" id="SM00034">
    <property type="entry name" value="CLECT"/>
    <property type="match status" value="1"/>
</dbReference>
<organism evidence="5 6">
    <name type="scientific">Electrophorus voltai</name>
    <dbReference type="NCBI Taxonomy" id="2609070"/>
    <lineage>
        <taxon>Eukaryota</taxon>
        <taxon>Metazoa</taxon>
        <taxon>Chordata</taxon>
        <taxon>Craniata</taxon>
        <taxon>Vertebrata</taxon>
        <taxon>Euteleostomi</taxon>
        <taxon>Actinopterygii</taxon>
        <taxon>Neopterygii</taxon>
        <taxon>Teleostei</taxon>
        <taxon>Ostariophysi</taxon>
        <taxon>Gymnotiformes</taxon>
        <taxon>Gymnotoidei</taxon>
        <taxon>Gymnotidae</taxon>
        <taxon>Electrophorus</taxon>
    </lineage>
</organism>
<feature type="domain" description="C-type lectin" evidence="3">
    <location>
        <begin position="937"/>
        <end position="1055"/>
    </location>
</feature>
<dbReference type="GO" id="GO:0051260">
    <property type="term" value="P:protein homooligomerization"/>
    <property type="evidence" value="ECO:0007669"/>
    <property type="project" value="InterPro"/>
</dbReference>
<comment type="caution">
    <text evidence="5">The sequence shown here is derived from an EMBL/GenBank/DDBJ whole genome shotgun (WGS) entry which is preliminary data.</text>
</comment>
<dbReference type="InterPro" id="IPR045763">
    <property type="entry name" value="KCTD11/21_C"/>
</dbReference>
<feature type="domain" description="Reverse transcriptase" evidence="4">
    <location>
        <begin position="462"/>
        <end position="730"/>
    </location>
</feature>
<dbReference type="Pfam" id="PF00059">
    <property type="entry name" value="Lectin_C"/>
    <property type="match status" value="1"/>
</dbReference>
<gene>
    <name evidence="5" type="ORF">P4O66_004001</name>
</gene>
<dbReference type="Gene3D" id="3.10.100.10">
    <property type="entry name" value="Mannose-Binding Protein A, subunit A"/>
    <property type="match status" value="1"/>
</dbReference>
<dbReference type="InterPro" id="IPR015095">
    <property type="entry name" value="AlkB_hom8_N"/>
</dbReference>
<keyword evidence="1" id="KW-0341">Growth regulation</keyword>
<dbReference type="Gene3D" id="3.60.10.10">
    <property type="entry name" value="Endonuclease/exonuclease/phosphatase"/>
    <property type="match status" value="1"/>
</dbReference>
<keyword evidence="6" id="KW-1185">Reference proteome</keyword>
<evidence type="ECO:0000256" key="2">
    <source>
        <dbReference type="ARBA" id="ARBA00022734"/>
    </source>
</evidence>
<protein>
    <recommendedName>
        <fullName evidence="7">Reverse transcriptase domain-containing protein</fullName>
    </recommendedName>
</protein>
<dbReference type="GO" id="GO:0030246">
    <property type="term" value="F:carbohydrate binding"/>
    <property type="evidence" value="ECO:0007669"/>
    <property type="project" value="UniProtKB-KW"/>
</dbReference>
<dbReference type="InterPro" id="IPR016187">
    <property type="entry name" value="CTDL_fold"/>
</dbReference>
<dbReference type="PROSITE" id="PS50878">
    <property type="entry name" value="RT_POL"/>
    <property type="match status" value="1"/>
</dbReference>
<evidence type="ECO:0000259" key="4">
    <source>
        <dbReference type="PROSITE" id="PS50878"/>
    </source>
</evidence>
<dbReference type="Pfam" id="PF00078">
    <property type="entry name" value="RVT_1"/>
    <property type="match status" value="1"/>
</dbReference>
<dbReference type="InterPro" id="IPR016186">
    <property type="entry name" value="C-type_lectin-like/link_sf"/>
</dbReference>
<dbReference type="Proteomes" id="UP001239994">
    <property type="component" value="Unassembled WGS sequence"/>
</dbReference>
<dbReference type="InterPro" id="IPR000477">
    <property type="entry name" value="RT_dom"/>
</dbReference>
<dbReference type="CDD" id="cd01650">
    <property type="entry name" value="RT_nLTR_like"/>
    <property type="match status" value="1"/>
</dbReference>
<dbReference type="Gene3D" id="3.30.710.10">
    <property type="entry name" value="Potassium Channel Kv1.1, Chain A"/>
    <property type="match status" value="1"/>
</dbReference>
<sequence length="1300" mass="147514">MTSRIKFQRDSRDCNLLCFTESWLNPAVPNHAIQPAEFFSVHRMDRTADSGKSRGGGVCVMVNNSWCNNANVVTLACSCSPNLELLALKLRPFYLPREFTSVIINTVYIPPQANMDTALWELHEALTQFQTQPRDAALIVACKRAVPNLYQHVTFPTRRNRTLDHCYTPYKDSYKAQAHPPFGKSDHAAIFLIPKYKQRLKREAPVQREVTRWTDQSVAALQDALEDADWDMFRRSTDDVSEFTEAVVGFIGKLVDDTIPRITIKKFSNQKPWVDRTIREALNSRTAAYNAGIISGNMDEYKSAAYGVRRAVREAKRRYGKKLETQFQQSGSRSLWQGLRTITDYRSPPSGLMSADESLANELNTFFACFEATSSSANANSANANSANANSASANGTIGAANGTCAGPTIEQRPLIITESDVRRVFKRVNTRKAVGPNGICGRVLKACADQLAPVFTDIFNLSLTLGIVPSSFKRSTIVPVPKKPRPSDLNDYRPVALTSVVMKCFEKLVRDFITSSLPASMDPLQFAYCHNRSTDDAIAHLLHTTLTHLDEGRGNYVKMLFVDYSSVFNTIIPSLLPTKLGDLGLHTSLCDWISNFLTDRPQSVRVGNCVSSTLTLSTGAPQGCVLSPLLYSLYTYDCTATSSFTIIVKFADDTVVMGLISDNDERAYLEEIKHLENWCQENNLLLNVCKTKELIVDCSKKQERNYQPVRISGTTVERVDSFRYLGVHISQDLSWSRHTNSLAKKARQRLYHLRRLRDFRLPFKVLRNFYTCTIESILTGNITVWFGNSTKQDRQALQRVVCSAELITHTELPDLQTIYYKRCQTKARRIVKDPTHPNNRLFSLLRVMCEHLLYFGVLTMGDPTAADPSIADTNDYCDDFDTRDEALWRKMCVCAFYQRSGNLRVCVAAILLLALIISISLTSTQEQCCPVKWMFFSSHCYFFSDYGMSWNEARDKCESTRAELLILKSKEEKEFVISRTTPHYYWLGLTDERTGQWEWLDGTPYVMVKSEWMPGQPDNWEAHGLGGGEDCAHFHRDGRYNDDHCSRGEVYTTTLDTLTRCRDSMLGAMFTGQIPLLRDKQGNVFIDRDGKVFRYILNYLRCNSLDLPRDYSELALLRREADFFQIHPLLVELERKDREPHSSWCSGALLCVDVDSVARVLHFNYKRGPENYELRSCTVHVHTANVFCTSPTLIQLLCSRFSYEQGSVLTAPQAEQTDLRLEWVPCPPELPREQHTRHGYLELSATPQADGNASVPVHDTHHFIAQLLRVVLPEGFRVDLVTPDPADILNCHRLRCVRY</sequence>
<dbReference type="Pfam" id="PF19329">
    <property type="entry name" value="KCTD11_21_C"/>
    <property type="match status" value="1"/>
</dbReference>
<evidence type="ECO:0000259" key="3">
    <source>
        <dbReference type="PROSITE" id="PS50041"/>
    </source>
</evidence>
<reference evidence="5" key="1">
    <citation type="submission" date="2023-03" db="EMBL/GenBank/DDBJ databases">
        <title>Electrophorus voltai genome.</title>
        <authorList>
            <person name="Bian C."/>
        </authorList>
    </citation>
    <scope>NUCLEOTIDE SEQUENCE</scope>
    <source>
        <strain evidence="5">CB-2022</strain>
        <tissue evidence="5">Muscle</tissue>
    </source>
</reference>